<reference evidence="1" key="1">
    <citation type="journal article" date="2015" name="Nature">
        <title>Complex archaea that bridge the gap between prokaryotes and eukaryotes.</title>
        <authorList>
            <person name="Spang A."/>
            <person name="Saw J.H."/>
            <person name="Jorgensen S.L."/>
            <person name="Zaremba-Niedzwiedzka K."/>
            <person name="Martijn J."/>
            <person name="Lind A.E."/>
            <person name="van Eijk R."/>
            <person name="Schleper C."/>
            <person name="Guy L."/>
            <person name="Ettema T.J."/>
        </authorList>
    </citation>
    <scope>NUCLEOTIDE SEQUENCE</scope>
</reference>
<dbReference type="EMBL" id="LAZR01067481">
    <property type="protein sequence ID" value="KKK51496.1"/>
    <property type="molecule type" value="Genomic_DNA"/>
</dbReference>
<evidence type="ECO:0000313" key="1">
    <source>
        <dbReference type="EMBL" id="KKK51496.1"/>
    </source>
</evidence>
<accession>A0A0F8YU34</accession>
<organism evidence="1">
    <name type="scientific">marine sediment metagenome</name>
    <dbReference type="NCBI Taxonomy" id="412755"/>
    <lineage>
        <taxon>unclassified sequences</taxon>
        <taxon>metagenomes</taxon>
        <taxon>ecological metagenomes</taxon>
    </lineage>
</organism>
<protein>
    <submittedName>
        <fullName evidence="1">Uncharacterized protein</fullName>
    </submittedName>
</protein>
<comment type="caution">
    <text evidence="1">The sequence shown here is derived from an EMBL/GenBank/DDBJ whole genome shotgun (WGS) entry which is preliminary data.</text>
</comment>
<gene>
    <name evidence="1" type="ORF">LCGC14_3114330</name>
</gene>
<dbReference type="AlphaFoldDB" id="A0A0F8YU34"/>
<proteinExistence type="predicted"/>
<name>A0A0F8YU34_9ZZZZ</name>
<sequence length="65" mass="7388">MKAWLSEEATYVKITLEPRLRAQISRGNTDILRILYRQVVDDLGGDPVSCRWEWEGENVVVGAAL</sequence>